<gene>
    <name evidence="1" type="ORF">Slati_1746000</name>
</gene>
<proteinExistence type="predicted"/>
<accession>A0AAW2WXX9</accession>
<comment type="caution">
    <text evidence="1">The sequence shown here is derived from an EMBL/GenBank/DDBJ whole genome shotgun (WGS) entry which is preliminary data.</text>
</comment>
<protein>
    <submittedName>
        <fullName evidence="1">Uncharacterized protein</fullName>
    </submittedName>
</protein>
<sequence>MLKEKGHAVQDSRVGLGFTPPKPVRIAIKRVSSSYTVEEFSSTEDDKRKENPRESVFNRLSPHRRTVHGTSSKQSVFDRPGLYKKVVYPKKGMFKVVARTKKNIKSSHTQKLKSLIPSRMRRRTILVISCGKVLKVKQTMIFTQALYDEDDRESVASSNYISNSDGSHDEQYIVKEAYTNGTCRMSAEDGLKFGPVNGKFLKR</sequence>
<reference evidence="1" key="1">
    <citation type="submission" date="2020-06" db="EMBL/GenBank/DDBJ databases">
        <authorList>
            <person name="Li T."/>
            <person name="Hu X."/>
            <person name="Zhang T."/>
            <person name="Song X."/>
            <person name="Zhang H."/>
            <person name="Dai N."/>
            <person name="Sheng W."/>
            <person name="Hou X."/>
            <person name="Wei L."/>
        </authorList>
    </citation>
    <scope>NUCLEOTIDE SEQUENCE</scope>
    <source>
        <strain evidence="1">KEN1</strain>
        <tissue evidence="1">Leaf</tissue>
    </source>
</reference>
<name>A0AAW2WXX9_9LAMI</name>
<evidence type="ECO:0000313" key="1">
    <source>
        <dbReference type="EMBL" id="KAL0446181.1"/>
    </source>
</evidence>
<organism evidence="1">
    <name type="scientific">Sesamum latifolium</name>
    <dbReference type="NCBI Taxonomy" id="2727402"/>
    <lineage>
        <taxon>Eukaryota</taxon>
        <taxon>Viridiplantae</taxon>
        <taxon>Streptophyta</taxon>
        <taxon>Embryophyta</taxon>
        <taxon>Tracheophyta</taxon>
        <taxon>Spermatophyta</taxon>
        <taxon>Magnoliopsida</taxon>
        <taxon>eudicotyledons</taxon>
        <taxon>Gunneridae</taxon>
        <taxon>Pentapetalae</taxon>
        <taxon>asterids</taxon>
        <taxon>lamiids</taxon>
        <taxon>Lamiales</taxon>
        <taxon>Pedaliaceae</taxon>
        <taxon>Sesamum</taxon>
    </lineage>
</organism>
<dbReference type="EMBL" id="JACGWN010000006">
    <property type="protein sequence ID" value="KAL0446181.1"/>
    <property type="molecule type" value="Genomic_DNA"/>
</dbReference>
<reference evidence="1" key="2">
    <citation type="journal article" date="2024" name="Plant">
        <title>Genomic evolution and insights into agronomic trait innovations of Sesamum species.</title>
        <authorList>
            <person name="Miao H."/>
            <person name="Wang L."/>
            <person name="Qu L."/>
            <person name="Liu H."/>
            <person name="Sun Y."/>
            <person name="Le M."/>
            <person name="Wang Q."/>
            <person name="Wei S."/>
            <person name="Zheng Y."/>
            <person name="Lin W."/>
            <person name="Duan Y."/>
            <person name="Cao H."/>
            <person name="Xiong S."/>
            <person name="Wang X."/>
            <person name="Wei L."/>
            <person name="Li C."/>
            <person name="Ma Q."/>
            <person name="Ju M."/>
            <person name="Zhao R."/>
            <person name="Li G."/>
            <person name="Mu C."/>
            <person name="Tian Q."/>
            <person name="Mei H."/>
            <person name="Zhang T."/>
            <person name="Gao T."/>
            <person name="Zhang H."/>
        </authorList>
    </citation>
    <scope>NUCLEOTIDE SEQUENCE</scope>
    <source>
        <strain evidence="1">KEN1</strain>
    </source>
</reference>
<dbReference type="AlphaFoldDB" id="A0AAW2WXX9"/>